<dbReference type="GO" id="GO:0019563">
    <property type="term" value="P:glycerol catabolic process"/>
    <property type="evidence" value="ECO:0007669"/>
    <property type="project" value="TreeGrafter"/>
</dbReference>
<organism evidence="2 3">
    <name type="scientific">Amedibacillus dolichus</name>
    <dbReference type="NCBI Taxonomy" id="31971"/>
    <lineage>
        <taxon>Bacteria</taxon>
        <taxon>Bacillati</taxon>
        <taxon>Bacillota</taxon>
        <taxon>Erysipelotrichia</taxon>
        <taxon>Erysipelotrichales</taxon>
        <taxon>Erysipelotrichaceae</taxon>
        <taxon>Amedibacillus</taxon>
    </lineage>
</organism>
<dbReference type="InterPro" id="IPR004006">
    <property type="entry name" value="DhaK_dom"/>
</dbReference>
<evidence type="ECO:0000259" key="1">
    <source>
        <dbReference type="PROSITE" id="PS51481"/>
    </source>
</evidence>
<dbReference type="Pfam" id="PF02733">
    <property type="entry name" value="Dak1"/>
    <property type="match status" value="1"/>
</dbReference>
<feature type="domain" description="DhaK" evidence="1">
    <location>
        <begin position="7"/>
        <end position="329"/>
    </location>
</feature>
<protein>
    <submittedName>
        <fullName evidence="2">Dihydroxyacetone kinase subunit DhaK</fullName>
    </submittedName>
</protein>
<dbReference type="FunFam" id="3.40.50.10440:FF:000001">
    <property type="entry name" value="Dihydroxyacetone kinase, DhaK subunit"/>
    <property type="match status" value="1"/>
</dbReference>
<dbReference type="Gene3D" id="3.40.50.10440">
    <property type="entry name" value="Dihydroxyacetone kinase, domain 1"/>
    <property type="match status" value="1"/>
</dbReference>
<dbReference type="Proteomes" id="UP000753219">
    <property type="component" value="Unassembled WGS sequence"/>
</dbReference>
<accession>A0A942ZZI9</accession>
<sequence>MQRFMNQGDMIVDDMLKGYAKAHKDQIHISSENNHVVVKNTLKKAKVGIVSGGGSGHEPCFLGYVGENMLDAVAVGEVFSSPPATTFHQAFLEADSGAGVACLFGNYAGDNMNVKMAIQMAAMDGVEVKYVTANDDLASAPKTEKEKRHGIAGSLFMWKIACAKANLGASLDEVIDIAQRTVDQTRSICVGLTSCSIPAVGHANFEIKEGTMEYGIGHHGEPGITVKELKPANEIGKELSEYILNDLELVDGEEIAVIVSGLGGTPLMELYVLYDAIEDYFASRNIKVYKSYVGDYVTSLEMRGAALTVLRLNDEFKQLLEVPVDCVGVKQK</sequence>
<dbReference type="PROSITE" id="PS51481">
    <property type="entry name" value="DHAK"/>
    <property type="match status" value="1"/>
</dbReference>
<evidence type="ECO:0000313" key="3">
    <source>
        <dbReference type="Proteomes" id="UP000753219"/>
    </source>
</evidence>
<keyword evidence="2" id="KW-0808">Transferase</keyword>
<comment type="caution">
    <text evidence="2">The sequence shown here is derived from an EMBL/GenBank/DDBJ whole genome shotgun (WGS) entry which is preliminary data.</text>
</comment>
<dbReference type="GO" id="GO:0005829">
    <property type="term" value="C:cytosol"/>
    <property type="evidence" value="ECO:0007669"/>
    <property type="project" value="TreeGrafter"/>
</dbReference>
<dbReference type="Gene3D" id="3.30.1180.20">
    <property type="entry name" value="Dihydroxyacetone kinase, domain 2"/>
    <property type="match status" value="1"/>
</dbReference>
<reference evidence="2" key="1">
    <citation type="submission" date="2021-02" db="EMBL/GenBank/DDBJ databases">
        <title>Infant gut strain persistence is associated with maternal origin, phylogeny, and functional potential including surface adhesion and iron acquisition.</title>
        <authorList>
            <person name="Lou Y.C."/>
        </authorList>
    </citation>
    <scope>NUCLEOTIDE SEQUENCE</scope>
    <source>
        <strain evidence="2">L3_108_103G1_dasL3_108_103G1_concoct_2</strain>
    </source>
</reference>
<dbReference type="PANTHER" id="PTHR28629:SF4">
    <property type="entry name" value="TRIOKINASE_FMN CYCLASE"/>
    <property type="match status" value="1"/>
</dbReference>
<gene>
    <name evidence="2" type="ORF">KHZ85_05800</name>
</gene>
<dbReference type="AlphaFoldDB" id="A0A942ZZI9"/>
<proteinExistence type="predicted"/>
<dbReference type="GO" id="GO:0004371">
    <property type="term" value="F:glycerone kinase activity"/>
    <property type="evidence" value="ECO:0007669"/>
    <property type="project" value="InterPro"/>
</dbReference>
<name>A0A942ZZI9_9FIRM</name>
<evidence type="ECO:0000313" key="2">
    <source>
        <dbReference type="EMBL" id="MBS4884263.1"/>
    </source>
</evidence>
<dbReference type="RefSeq" id="WP_278640224.1">
    <property type="nucleotide sequence ID" value="NZ_CAUFDR010000037.1"/>
</dbReference>
<dbReference type="PANTHER" id="PTHR28629">
    <property type="entry name" value="TRIOKINASE/FMN CYCLASE"/>
    <property type="match status" value="1"/>
</dbReference>
<dbReference type="EMBL" id="JAGZMZ010000011">
    <property type="protein sequence ID" value="MBS4884263.1"/>
    <property type="molecule type" value="Genomic_DNA"/>
</dbReference>
<keyword evidence="2" id="KW-0418">Kinase</keyword>
<dbReference type="InterPro" id="IPR050861">
    <property type="entry name" value="Dihydroxyacetone_Kinase"/>
</dbReference>
<dbReference type="SUPFAM" id="SSF82549">
    <property type="entry name" value="DAK1/DegV-like"/>
    <property type="match status" value="1"/>
</dbReference>